<dbReference type="InterPro" id="IPR001851">
    <property type="entry name" value="ABC_transp_permease"/>
</dbReference>
<dbReference type="Pfam" id="PF02653">
    <property type="entry name" value="BPD_transp_2"/>
    <property type="match status" value="1"/>
</dbReference>
<organism evidence="6 7">
    <name type="scientific">Streptomyces canus</name>
    <dbReference type="NCBI Taxonomy" id="58343"/>
    <lineage>
        <taxon>Bacteria</taxon>
        <taxon>Bacillati</taxon>
        <taxon>Actinomycetota</taxon>
        <taxon>Actinomycetes</taxon>
        <taxon>Kitasatosporales</taxon>
        <taxon>Streptomycetaceae</taxon>
        <taxon>Streptomyces</taxon>
        <taxon>Streptomyces aurantiacus group</taxon>
    </lineage>
</organism>
<sequence length="119" mass="12722">MSRHVRVVVFVLLPGAWSIPVTLAVGALVGVLNALLIIRCGLNGFIVTLGELIVLRGVLTGISGGQTFFQVPESMLDRGRAQRADAPGGPEGVHVPGRPCLVRPCLTRSLLRRDRPPRP</sequence>
<evidence type="ECO:0000256" key="2">
    <source>
        <dbReference type="ARBA" id="ARBA00022475"/>
    </source>
</evidence>
<evidence type="ECO:0000313" key="6">
    <source>
        <dbReference type="EMBL" id="MDQ0905475.1"/>
    </source>
</evidence>
<keyword evidence="4" id="KW-1133">Transmembrane helix</keyword>
<evidence type="ECO:0000256" key="1">
    <source>
        <dbReference type="ARBA" id="ARBA00004651"/>
    </source>
</evidence>
<evidence type="ECO:0000256" key="4">
    <source>
        <dbReference type="ARBA" id="ARBA00022989"/>
    </source>
</evidence>
<keyword evidence="3" id="KW-0812">Transmembrane</keyword>
<evidence type="ECO:0000256" key="3">
    <source>
        <dbReference type="ARBA" id="ARBA00022692"/>
    </source>
</evidence>
<reference evidence="6" key="1">
    <citation type="submission" date="2023-07" db="EMBL/GenBank/DDBJ databases">
        <title>Comparative genomics of wheat-associated soil bacteria to identify genetic determinants of phenazine resistance.</title>
        <authorList>
            <person name="Mouncey N."/>
        </authorList>
    </citation>
    <scope>NUCLEOTIDE SEQUENCE</scope>
    <source>
        <strain evidence="6">V4I22</strain>
    </source>
</reference>
<name>A0AAW8F7X6_9ACTN</name>
<gene>
    <name evidence="6" type="ORF">QFZ22_001460</name>
</gene>
<comment type="subcellular location">
    <subcellularLocation>
        <location evidence="1">Cell membrane</location>
        <topology evidence="1">Multi-pass membrane protein</topology>
    </subcellularLocation>
</comment>
<keyword evidence="5" id="KW-0472">Membrane</keyword>
<dbReference type="GO" id="GO:0005886">
    <property type="term" value="C:plasma membrane"/>
    <property type="evidence" value="ECO:0007669"/>
    <property type="project" value="UniProtKB-SubCell"/>
</dbReference>
<dbReference type="GO" id="GO:0022857">
    <property type="term" value="F:transmembrane transporter activity"/>
    <property type="evidence" value="ECO:0007669"/>
    <property type="project" value="InterPro"/>
</dbReference>
<protein>
    <submittedName>
        <fullName evidence="6">Ribose/xylose/arabinose/galactoside ABC-type transport system permease subunit</fullName>
    </submittedName>
</protein>
<dbReference type="Proteomes" id="UP001234216">
    <property type="component" value="Unassembled WGS sequence"/>
</dbReference>
<proteinExistence type="predicted"/>
<evidence type="ECO:0000313" key="7">
    <source>
        <dbReference type="Proteomes" id="UP001234216"/>
    </source>
</evidence>
<dbReference type="AlphaFoldDB" id="A0AAW8F7X6"/>
<evidence type="ECO:0000256" key="5">
    <source>
        <dbReference type="ARBA" id="ARBA00023136"/>
    </source>
</evidence>
<keyword evidence="2" id="KW-1003">Cell membrane</keyword>
<dbReference type="EMBL" id="JAUSZV010000005">
    <property type="protein sequence ID" value="MDQ0905475.1"/>
    <property type="molecule type" value="Genomic_DNA"/>
</dbReference>
<accession>A0AAW8F7X6</accession>
<comment type="caution">
    <text evidence="6">The sequence shown here is derived from an EMBL/GenBank/DDBJ whole genome shotgun (WGS) entry which is preliminary data.</text>
</comment>